<feature type="region of interest" description="Disordered" evidence="1">
    <location>
        <begin position="225"/>
        <end position="255"/>
    </location>
</feature>
<accession>A0AAN7U0P1</accession>
<evidence type="ECO:0000313" key="3">
    <source>
        <dbReference type="Proteomes" id="UP001344447"/>
    </source>
</evidence>
<evidence type="ECO:0000256" key="1">
    <source>
        <dbReference type="SAM" id="MobiDB-lite"/>
    </source>
</evidence>
<organism evidence="2 3">
    <name type="scientific">Dictyostelium firmibasis</name>
    <dbReference type="NCBI Taxonomy" id="79012"/>
    <lineage>
        <taxon>Eukaryota</taxon>
        <taxon>Amoebozoa</taxon>
        <taxon>Evosea</taxon>
        <taxon>Eumycetozoa</taxon>
        <taxon>Dictyostelia</taxon>
        <taxon>Dictyosteliales</taxon>
        <taxon>Dictyosteliaceae</taxon>
        <taxon>Dictyostelium</taxon>
    </lineage>
</organism>
<sequence length="277" mass="32825">MSTMYAREYAGNPIKPDVNIFQKQSFKQGEKPRKLDEDYFLYSIKNLLKDNLNEYPGKQLDRPNKLDLTSADDRELNSLEEKKWIEHDLLQEQRAETFKNFTFPPHMSPQEKCVDQLQQDYEDYHMLCLRDMFRDRECDLEGFDRTPAQDKDELKEMNLTHESLLKERSKLPKKQNKSSYNRKFKPISKKRISPKEKRTIIRQTKTTTTRIFKKPISSMEPISKTEVISQTFTRPMTEIPSNDPKSKPKSSTQSYTVDLSQLNNNSWVWDNGQIKKL</sequence>
<keyword evidence="3" id="KW-1185">Reference proteome</keyword>
<dbReference type="AlphaFoldDB" id="A0AAN7U0P1"/>
<name>A0AAN7U0P1_9MYCE</name>
<proteinExistence type="predicted"/>
<gene>
    <name evidence="2" type="ORF">RB653_008568</name>
</gene>
<evidence type="ECO:0000313" key="2">
    <source>
        <dbReference type="EMBL" id="KAK5578893.1"/>
    </source>
</evidence>
<comment type="caution">
    <text evidence="2">The sequence shown here is derived from an EMBL/GenBank/DDBJ whole genome shotgun (WGS) entry which is preliminary data.</text>
</comment>
<reference evidence="2 3" key="1">
    <citation type="submission" date="2023-11" db="EMBL/GenBank/DDBJ databases">
        <title>Dfirmibasis_genome.</title>
        <authorList>
            <person name="Edelbroek B."/>
            <person name="Kjellin J."/>
            <person name="Jerlstrom-Hultqvist J."/>
            <person name="Soderbom F."/>
        </authorList>
    </citation>
    <scope>NUCLEOTIDE SEQUENCE [LARGE SCALE GENOMIC DNA]</scope>
    <source>
        <strain evidence="2 3">TNS-C-14</strain>
    </source>
</reference>
<protein>
    <submittedName>
        <fullName evidence="2">Uncharacterized protein</fullName>
    </submittedName>
</protein>
<dbReference type="Proteomes" id="UP001344447">
    <property type="component" value="Unassembled WGS sequence"/>
</dbReference>
<dbReference type="EMBL" id="JAVFKY010000003">
    <property type="protein sequence ID" value="KAK5578893.1"/>
    <property type="molecule type" value="Genomic_DNA"/>
</dbReference>